<comment type="similarity">
    <text evidence="3">Belongs to the cytochrome P450 family.</text>
</comment>
<evidence type="ECO:0000256" key="11">
    <source>
        <dbReference type="ARBA" id="ARBA00023136"/>
    </source>
</evidence>
<dbReference type="Pfam" id="PF00067">
    <property type="entry name" value="p450"/>
    <property type="match status" value="1"/>
</dbReference>
<evidence type="ECO:0000313" key="15">
    <source>
        <dbReference type="Proteomes" id="UP001344447"/>
    </source>
</evidence>
<dbReference type="GO" id="GO:0004497">
    <property type="term" value="F:monooxygenase activity"/>
    <property type="evidence" value="ECO:0007669"/>
    <property type="project" value="UniProtKB-KW"/>
</dbReference>
<dbReference type="AlphaFoldDB" id="A0AAN7U5C6"/>
<gene>
    <name evidence="14" type="ORF">RB653_009632</name>
</gene>
<dbReference type="PRINTS" id="PR00463">
    <property type="entry name" value="EP450I"/>
</dbReference>
<dbReference type="PANTHER" id="PTHR24303:SF32">
    <property type="entry name" value="CYTOCHROME P450 513C1-RELATED"/>
    <property type="match status" value="1"/>
</dbReference>
<keyword evidence="9 12" id="KW-0408">Iron</keyword>
<evidence type="ECO:0000256" key="4">
    <source>
        <dbReference type="ARBA" id="ARBA00022617"/>
    </source>
</evidence>
<dbReference type="CDD" id="cd20617">
    <property type="entry name" value="CYP1_2-like"/>
    <property type="match status" value="1"/>
</dbReference>
<feature type="chain" id="PRO_5042999513" description="Cytochrome P450" evidence="13">
    <location>
        <begin position="23"/>
        <end position="495"/>
    </location>
</feature>
<keyword evidence="7" id="KW-1133">Transmembrane helix</keyword>
<evidence type="ECO:0000256" key="2">
    <source>
        <dbReference type="ARBA" id="ARBA00004167"/>
    </source>
</evidence>
<reference evidence="14 15" key="1">
    <citation type="submission" date="2023-11" db="EMBL/GenBank/DDBJ databases">
        <title>Dfirmibasis_genome.</title>
        <authorList>
            <person name="Edelbroek B."/>
            <person name="Kjellin J."/>
            <person name="Jerlstrom-Hultqvist J."/>
            <person name="Soderbom F."/>
        </authorList>
    </citation>
    <scope>NUCLEOTIDE SEQUENCE [LARGE SCALE GENOMIC DNA]</scope>
    <source>
        <strain evidence="14 15">TNS-C-14</strain>
    </source>
</reference>
<dbReference type="PRINTS" id="PR00385">
    <property type="entry name" value="P450"/>
</dbReference>
<evidence type="ECO:0000256" key="6">
    <source>
        <dbReference type="ARBA" id="ARBA00022723"/>
    </source>
</evidence>
<dbReference type="GO" id="GO:0005506">
    <property type="term" value="F:iron ion binding"/>
    <property type="evidence" value="ECO:0007669"/>
    <property type="project" value="InterPro"/>
</dbReference>
<dbReference type="Proteomes" id="UP001344447">
    <property type="component" value="Unassembled WGS sequence"/>
</dbReference>
<evidence type="ECO:0000256" key="1">
    <source>
        <dbReference type="ARBA" id="ARBA00001971"/>
    </source>
</evidence>
<accession>A0AAN7U5C6</accession>
<comment type="cofactor">
    <cofactor evidence="1 12">
        <name>heme</name>
        <dbReference type="ChEBI" id="CHEBI:30413"/>
    </cofactor>
</comment>
<dbReference type="GO" id="GO:0016705">
    <property type="term" value="F:oxidoreductase activity, acting on paired donors, with incorporation or reduction of molecular oxygen"/>
    <property type="evidence" value="ECO:0007669"/>
    <property type="project" value="InterPro"/>
</dbReference>
<dbReference type="InterPro" id="IPR036396">
    <property type="entry name" value="Cyt_P450_sf"/>
</dbReference>
<keyword evidence="5" id="KW-0812">Transmembrane</keyword>
<evidence type="ECO:0000256" key="7">
    <source>
        <dbReference type="ARBA" id="ARBA00022989"/>
    </source>
</evidence>
<evidence type="ECO:0000313" key="14">
    <source>
        <dbReference type="EMBL" id="KAK5579943.1"/>
    </source>
</evidence>
<comment type="subcellular location">
    <subcellularLocation>
        <location evidence="2">Membrane</location>
        <topology evidence="2">Single-pass membrane protein</topology>
    </subcellularLocation>
</comment>
<sequence length="495" mass="56440">MNYLLLILVVSIFFLFIKNGNRKKIINSKIPGPKGLPIVGNLIELARTKKNLHLKYLEWFENYGPIFKVSIGSLETVVLTGYPVLREAFVDNSEIFTSRYQRENARSVNGYKGLINSNGEYHKNLKSVVLSEMTSTRIKKMESHINQESKRLCELLDQHAKDGTPFKMNKYLNLFSINIILRFLFGVNFPYTELDDGSTSIIQVIQKFLQHVSKPSPTSYFPFLSTFINDRSKEFYDIHKLLSKHINTLIEKYKDSKQQQMDGATETNITTTILDKLLIEVENNRITQSALISICIDVLIAGTDTVGQTLSFAIVALVNNPEIQEKLSKNIIDAMESVNDDHYSFSKYRSSIPYLSLTVKEVFRMYPAGILGLPHMTTEDCQIQGYTIAKGTQIIQNIYSTHRSESFWSNPNHFIPERHTQKDNNNDTSKCVHFAVGSRNCLGMSLAETEVHTAIAELLSRFKFTNPSTTPLNDDGIFSIALTCHDFFVKIQRRN</sequence>
<evidence type="ECO:0000256" key="8">
    <source>
        <dbReference type="ARBA" id="ARBA00023002"/>
    </source>
</evidence>
<dbReference type="PANTHER" id="PTHR24303">
    <property type="entry name" value="HEME-BINDING MONOOXYGENASE FAMILY"/>
    <property type="match status" value="1"/>
</dbReference>
<keyword evidence="13" id="KW-0732">Signal</keyword>
<keyword evidence="4 12" id="KW-0349">Heme</keyword>
<keyword evidence="10" id="KW-0503">Monooxygenase</keyword>
<comment type="caution">
    <text evidence="14">The sequence shown here is derived from an EMBL/GenBank/DDBJ whole genome shotgun (WGS) entry which is preliminary data.</text>
</comment>
<evidence type="ECO:0000256" key="12">
    <source>
        <dbReference type="PIRSR" id="PIRSR602401-1"/>
    </source>
</evidence>
<evidence type="ECO:0000256" key="10">
    <source>
        <dbReference type="ARBA" id="ARBA00023033"/>
    </source>
</evidence>
<organism evidence="14 15">
    <name type="scientific">Dictyostelium firmibasis</name>
    <dbReference type="NCBI Taxonomy" id="79012"/>
    <lineage>
        <taxon>Eukaryota</taxon>
        <taxon>Amoebozoa</taxon>
        <taxon>Evosea</taxon>
        <taxon>Eumycetozoa</taxon>
        <taxon>Dictyostelia</taxon>
        <taxon>Dictyosteliales</taxon>
        <taxon>Dictyosteliaceae</taxon>
        <taxon>Dictyostelium</taxon>
    </lineage>
</organism>
<evidence type="ECO:0000256" key="13">
    <source>
        <dbReference type="SAM" id="SignalP"/>
    </source>
</evidence>
<dbReference type="GO" id="GO:0016020">
    <property type="term" value="C:membrane"/>
    <property type="evidence" value="ECO:0007669"/>
    <property type="project" value="UniProtKB-SubCell"/>
</dbReference>
<protein>
    <recommendedName>
        <fullName evidence="16">Cytochrome P450</fullName>
    </recommendedName>
</protein>
<keyword evidence="8" id="KW-0560">Oxidoreductase</keyword>
<name>A0AAN7U5C6_9MYCE</name>
<dbReference type="InterPro" id="IPR001128">
    <property type="entry name" value="Cyt_P450"/>
</dbReference>
<keyword evidence="6 12" id="KW-0479">Metal-binding</keyword>
<feature type="signal peptide" evidence="13">
    <location>
        <begin position="1"/>
        <end position="22"/>
    </location>
</feature>
<keyword evidence="15" id="KW-1185">Reference proteome</keyword>
<feature type="binding site" description="axial binding residue" evidence="12">
    <location>
        <position position="441"/>
    </location>
    <ligand>
        <name>heme</name>
        <dbReference type="ChEBI" id="CHEBI:30413"/>
    </ligand>
    <ligandPart>
        <name>Fe</name>
        <dbReference type="ChEBI" id="CHEBI:18248"/>
    </ligandPart>
</feature>
<evidence type="ECO:0000256" key="9">
    <source>
        <dbReference type="ARBA" id="ARBA00023004"/>
    </source>
</evidence>
<dbReference type="InterPro" id="IPR002401">
    <property type="entry name" value="Cyt_P450_E_grp-I"/>
</dbReference>
<dbReference type="Gene3D" id="1.10.630.10">
    <property type="entry name" value="Cytochrome P450"/>
    <property type="match status" value="1"/>
</dbReference>
<proteinExistence type="inferred from homology"/>
<evidence type="ECO:0008006" key="16">
    <source>
        <dbReference type="Google" id="ProtNLM"/>
    </source>
</evidence>
<dbReference type="GO" id="GO:0020037">
    <property type="term" value="F:heme binding"/>
    <property type="evidence" value="ECO:0007669"/>
    <property type="project" value="InterPro"/>
</dbReference>
<dbReference type="EMBL" id="JAVFKY010000003">
    <property type="protein sequence ID" value="KAK5579943.1"/>
    <property type="molecule type" value="Genomic_DNA"/>
</dbReference>
<evidence type="ECO:0000256" key="5">
    <source>
        <dbReference type="ARBA" id="ARBA00022692"/>
    </source>
</evidence>
<keyword evidence="11" id="KW-0472">Membrane</keyword>
<dbReference type="SUPFAM" id="SSF48264">
    <property type="entry name" value="Cytochrome P450"/>
    <property type="match status" value="1"/>
</dbReference>
<evidence type="ECO:0000256" key="3">
    <source>
        <dbReference type="ARBA" id="ARBA00010617"/>
    </source>
</evidence>